<organism evidence="1">
    <name type="scientific">gut metagenome</name>
    <dbReference type="NCBI Taxonomy" id="749906"/>
    <lineage>
        <taxon>unclassified sequences</taxon>
        <taxon>metagenomes</taxon>
        <taxon>organismal metagenomes</taxon>
    </lineage>
</organism>
<dbReference type="EMBL" id="AMCI01003783">
    <property type="protein sequence ID" value="EJW99478.1"/>
    <property type="molecule type" value="Genomic_DNA"/>
</dbReference>
<comment type="caution">
    <text evidence="1">The sequence shown here is derived from an EMBL/GenBank/DDBJ whole genome shotgun (WGS) entry which is preliminary data.</text>
</comment>
<sequence length="178" mass="20120">MEATFFLIVDLQRNTFFRRFARFFFLAGDRSRFHGENCHAGGFISIFAIIFVSRTPENNEFADHLDAGTTEFLGDFRVDGLTFFTIVRRNTNLNQLMSVQFAVDFFQNGVGQTVSAEKNDGIKVMRLRTQSKSCVACENNFFHNFNTVISAVSSGCSFDRESGKESGINERLSGELCQ</sequence>
<name>J9FY43_9ZZZZ</name>
<evidence type="ECO:0000313" key="1">
    <source>
        <dbReference type="EMBL" id="EJW99478.1"/>
    </source>
</evidence>
<dbReference type="AlphaFoldDB" id="J9FY43"/>
<proteinExistence type="predicted"/>
<reference evidence="1" key="1">
    <citation type="journal article" date="2012" name="PLoS ONE">
        <title>Gene sets for utilization of primary and secondary nutrition supplies in the distal gut of endangered iberian lynx.</title>
        <authorList>
            <person name="Alcaide M."/>
            <person name="Messina E."/>
            <person name="Richter M."/>
            <person name="Bargiela R."/>
            <person name="Peplies J."/>
            <person name="Huws S.A."/>
            <person name="Newbold C.J."/>
            <person name="Golyshin P.N."/>
            <person name="Simon M.A."/>
            <person name="Lopez G."/>
            <person name="Yakimov M.M."/>
            <person name="Ferrer M."/>
        </authorList>
    </citation>
    <scope>NUCLEOTIDE SEQUENCE</scope>
</reference>
<protein>
    <submittedName>
        <fullName evidence="1">Uncharacterized protein</fullName>
    </submittedName>
</protein>
<gene>
    <name evidence="1" type="ORF">EVA_12414</name>
</gene>
<accession>J9FY43</accession>